<dbReference type="InterPro" id="IPR019787">
    <property type="entry name" value="Znf_PHD-finger"/>
</dbReference>
<dbReference type="InterPro" id="IPR001965">
    <property type="entry name" value="Znf_PHD"/>
</dbReference>
<evidence type="ECO:0000256" key="3">
    <source>
        <dbReference type="ARBA" id="ARBA00022723"/>
    </source>
</evidence>
<feature type="binding site" evidence="9">
    <location>
        <position position="444"/>
    </location>
    <ligand>
        <name>Zn(2+)</name>
        <dbReference type="ChEBI" id="CHEBI:29105"/>
        <label>2</label>
    </ligand>
</feature>
<feature type="binding site" evidence="9">
    <location>
        <position position="466"/>
    </location>
    <ligand>
        <name>Zn(2+)</name>
        <dbReference type="ChEBI" id="CHEBI:29105"/>
        <label>2</label>
    </ligand>
</feature>
<protein>
    <recommendedName>
        <fullName evidence="11">Chromatin modification-related protein</fullName>
    </recommendedName>
</protein>
<reference evidence="14" key="1">
    <citation type="submission" date="2020-11" db="EMBL/GenBank/DDBJ databases">
        <authorList>
            <consortium name="DOE Joint Genome Institute"/>
            <person name="Ahrendt S."/>
            <person name="Riley R."/>
            <person name="Andreopoulos W."/>
            <person name="Labutti K."/>
            <person name="Pangilinan J."/>
            <person name="Ruiz-Duenas F.J."/>
            <person name="Barrasa J.M."/>
            <person name="Sanchez-Garcia M."/>
            <person name="Camarero S."/>
            <person name="Miyauchi S."/>
            <person name="Serrano A."/>
            <person name="Linde D."/>
            <person name="Babiker R."/>
            <person name="Drula E."/>
            <person name="Ayuso-Fernandez I."/>
            <person name="Pacheco R."/>
            <person name="Padilla G."/>
            <person name="Ferreira P."/>
            <person name="Barriuso J."/>
            <person name="Kellner H."/>
            <person name="Castanera R."/>
            <person name="Alfaro M."/>
            <person name="Ramirez L."/>
            <person name="Pisabarro A.G."/>
            <person name="Kuo A."/>
            <person name="Tritt A."/>
            <person name="Lipzen A."/>
            <person name="He G."/>
            <person name="Yan M."/>
            <person name="Ng V."/>
            <person name="Cullen D."/>
            <person name="Martin F."/>
            <person name="Rosso M.-N."/>
            <person name="Henrissat B."/>
            <person name="Hibbett D."/>
            <person name="Martinez A.T."/>
            <person name="Grigoriev I.V."/>
        </authorList>
    </citation>
    <scope>NUCLEOTIDE SEQUENCE</scope>
    <source>
        <strain evidence="14">MF-IS2</strain>
    </source>
</reference>
<feature type="binding site" evidence="9">
    <location>
        <position position="439"/>
    </location>
    <ligand>
        <name>Zn(2+)</name>
        <dbReference type="ChEBI" id="CHEBI:29105"/>
        <label>2</label>
    </ligand>
</feature>
<dbReference type="GO" id="GO:0008270">
    <property type="term" value="F:zinc ion binding"/>
    <property type="evidence" value="ECO:0007669"/>
    <property type="project" value="UniProtKB-KW"/>
</dbReference>
<comment type="domain">
    <text evidence="11">The PHD-type zinc finger mediates the binding to H3K4me3.</text>
</comment>
<feature type="compositionally biased region" description="Polar residues" evidence="12">
    <location>
        <begin position="353"/>
        <end position="366"/>
    </location>
</feature>
<feature type="compositionally biased region" description="Polar residues" evidence="12">
    <location>
        <begin position="216"/>
        <end position="264"/>
    </location>
</feature>
<feature type="binding site" evidence="9">
    <location>
        <position position="453"/>
    </location>
    <ligand>
        <name>Zn(2+)</name>
        <dbReference type="ChEBI" id="CHEBI:29105"/>
        <label>1</label>
    </ligand>
</feature>
<keyword evidence="7 11" id="KW-0539">Nucleus</keyword>
<keyword evidence="6 11" id="KW-0156">Chromatin regulator</keyword>
<dbReference type="PROSITE" id="PS50016">
    <property type="entry name" value="ZF_PHD_2"/>
    <property type="match status" value="1"/>
</dbReference>
<sequence>ATISTAYSLALLSEYTHTLDSLPLDLSRTIGDLRELDAVLSSSMINITAKIHDLTCMVEERRGSKEERLWLLHEIAEEAARLKYGGDDKIRVACTAADTLKAHSTHLHTLAERMPEFDVALLSRKTIYPHVSDKSFMPLNMDTGRRRRGGAGSSGLLVNASAVDPSPAKRKRVVRDEEIDIGNIRSPHKRERLLESTGVRARTNGRVKKNERVPSPSESLVSVTSHLPSQNPHTNGTSSTRATSAHQNHSSNLATSTASRTANGSAAPNKRRGAANANANRVSQTPLPNDYPSHNPPPSIPSHRAGAAALPSSSAHHPSTSSNLTPYTNGTGGGVMTNGNAAHYYNNDHPHSLSGTPDLSLPSTQLLGPGVPFARSTSVHSTATNTNGATGGRNGSASVNTMNSVDGGTNEAGDADGDNDDGRTYCYCDGVSYGEMIACDDENCEREWFHLSCIGLTVCPEGSWFCDTCKNKRNNKRSGRGGKRRAAGNRA</sequence>
<dbReference type="GO" id="GO:0000785">
    <property type="term" value="C:chromatin"/>
    <property type="evidence" value="ECO:0007669"/>
    <property type="project" value="UniProtKB-ARBA"/>
</dbReference>
<feature type="region of interest" description="Disordered" evidence="12">
    <location>
        <begin position="139"/>
        <end position="171"/>
    </location>
</feature>
<dbReference type="Proteomes" id="UP000807342">
    <property type="component" value="Unassembled WGS sequence"/>
</dbReference>
<feature type="region of interest" description="Disordered" evidence="12">
    <location>
        <begin position="189"/>
        <end position="416"/>
    </location>
</feature>
<evidence type="ECO:0000256" key="2">
    <source>
        <dbReference type="ARBA" id="ARBA00010210"/>
    </source>
</evidence>
<dbReference type="EMBL" id="MU152192">
    <property type="protein sequence ID" value="KAF9440898.1"/>
    <property type="molecule type" value="Genomic_DNA"/>
</dbReference>
<evidence type="ECO:0000256" key="7">
    <source>
        <dbReference type="ARBA" id="ARBA00023242"/>
    </source>
</evidence>
<feature type="binding site" evidence="9">
    <location>
        <position position="428"/>
    </location>
    <ligand>
        <name>Zn(2+)</name>
        <dbReference type="ChEBI" id="CHEBI:29105"/>
        <label>1</label>
    </ligand>
</feature>
<comment type="subunit">
    <text evidence="11">Component of an histone acetyltransferase complex. Interacts with H3K4me3 and to a lesser extent with H3K4me2.</text>
</comment>
<organism evidence="14 15">
    <name type="scientific">Macrolepiota fuliginosa MF-IS2</name>
    <dbReference type="NCBI Taxonomy" id="1400762"/>
    <lineage>
        <taxon>Eukaryota</taxon>
        <taxon>Fungi</taxon>
        <taxon>Dikarya</taxon>
        <taxon>Basidiomycota</taxon>
        <taxon>Agaricomycotina</taxon>
        <taxon>Agaricomycetes</taxon>
        <taxon>Agaricomycetidae</taxon>
        <taxon>Agaricales</taxon>
        <taxon>Agaricineae</taxon>
        <taxon>Agaricaceae</taxon>
        <taxon>Macrolepiota</taxon>
    </lineage>
</organism>
<comment type="function">
    <text evidence="11">Component of an histone acetyltransferase complex.</text>
</comment>
<name>A0A9P5WXG7_9AGAR</name>
<dbReference type="SMART" id="SM01408">
    <property type="entry name" value="ING"/>
    <property type="match status" value="1"/>
</dbReference>
<dbReference type="OrthoDB" id="2505961at2759"/>
<comment type="subcellular location">
    <subcellularLocation>
        <location evidence="1 11">Nucleus</location>
    </subcellularLocation>
</comment>
<evidence type="ECO:0000256" key="8">
    <source>
        <dbReference type="PIRSR" id="PIRSR628651-50"/>
    </source>
</evidence>
<dbReference type="PANTHER" id="PTHR10333:SF42">
    <property type="entry name" value="INHIBITOR OF GROWTH PROTEIN 5"/>
    <property type="match status" value="1"/>
</dbReference>
<feature type="compositionally biased region" description="Low complexity" evidence="12">
    <location>
        <begin position="301"/>
        <end position="322"/>
    </location>
</feature>
<dbReference type="GO" id="GO:0006355">
    <property type="term" value="P:regulation of DNA-templated transcription"/>
    <property type="evidence" value="ECO:0007669"/>
    <property type="project" value="TreeGrafter"/>
</dbReference>
<evidence type="ECO:0000256" key="11">
    <source>
        <dbReference type="RuleBase" id="RU361213"/>
    </source>
</evidence>
<keyword evidence="5 9" id="KW-0862">Zinc</keyword>
<feature type="site" description="Histone H3K4me3 binding" evidence="8">
    <location>
        <position position="448"/>
    </location>
</feature>
<evidence type="ECO:0000256" key="9">
    <source>
        <dbReference type="PIRSR" id="PIRSR628651-51"/>
    </source>
</evidence>
<feature type="site" description="Histone H3K4me3 binding" evidence="8">
    <location>
        <position position="425"/>
    </location>
</feature>
<dbReference type="PROSITE" id="PS01359">
    <property type="entry name" value="ZF_PHD_1"/>
    <property type="match status" value="1"/>
</dbReference>
<evidence type="ECO:0000256" key="5">
    <source>
        <dbReference type="ARBA" id="ARBA00022833"/>
    </source>
</evidence>
<evidence type="ECO:0000313" key="15">
    <source>
        <dbReference type="Proteomes" id="UP000807342"/>
    </source>
</evidence>
<feature type="non-terminal residue" evidence="14">
    <location>
        <position position="1"/>
    </location>
</feature>
<comment type="similarity">
    <text evidence="2 11">Belongs to the ING family.</text>
</comment>
<dbReference type="Gene3D" id="6.10.140.1740">
    <property type="match status" value="1"/>
</dbReference>
<proteinExistence type="inferred from homology"/>
<dbReference type="InterPro" id="IPR019786">
    <property type="entry name" value="Zinc_finger_PHD-type_CS"/>
</dbReference>
<dbReference type="Pfam" id="PF12998">
    <property type="entry name" value="ING"/>
    <property type="match status" value="1"/>
</dbReference>
<comment type="caution">
    <text evidence="14">The sequence shown here is derived from an EMBL/GenBank/DDBJ whole genome shotgun (WGS) entry which is preliminary data.</text>
</comment>
<dbReference type="InterPro" id="IPR028651">
    <property type="entry name" value="ING_fam"/>
</dbReference>
<evidence type="ECO:0000259" key="13">
    <source>
        <dbReference type="PROSITE" id="PS50016"/>
    </source>
</evidence>
<dbReference type="InterPro" id="IPR011011">
    <property type="entry name" value="Znf_FYVE_PHD"/>
</dbReference>
<dbReference type="GO" id="GO:0005634">
    <property type="term" value="C:nucleus"/>
    <property type="evidence" value="ECO:0007669"/>
    <property type="project" value="UniProtKB-SubCell"/>
</dbReference>
<dbReference type="CDD" id="cd16859">
    <property type="entry name" value="ING_ING4_5"/>
    <property type="match status" value="1"/>
</dbReference>
<evidence type="ECO:0000256" key="6">
    <source>
        <dbReference type="ARBA" id="ARBA00022853"/>
    </source>
</evidence>
<evidence type="ECO:0000256" key="4">
    <source>
        <dbReference type="ARBA" id="ARBA00022771"/>
    </source>
</evidence>
<dbReference type="AlphaFoldDB" id="A0A9P5WXG7"/>
<accession>A0A9P5WXG7</accession>
<dbReference type="Gene3D" id="3.30.40.10">
    <property type="entry name" value="Zinc/RING finger domain, C3HC4 (zinc finger)"/>
    <property type="match status" value="1"/>
</dbReference>
<dbReference type="InterPro" id="IPR024610">
    <property type="entry name" value="ING_N_histone-binding"/>
</dbReference>
<dbReference type="InterPro" id="IPR013083">
    <property type="entry name" value="Znf_RING/FYVE/PHD"/>
</dbReference>
<dbReference type="GO" id="GO:0006325">
    <property type="term" value="P:chromatin organization"/>
    <property type="evidence" value="ECO:0007669"/>
    <property type="project" value="UniProtKB-KW"/>
</dbReference>
<dbReference type="CDD" id="cd15505">
    <property type="entry name" value="PHD_ING"/>
    <property type="match status" value="1"/>
</dbReference>
<dbReference type="SUPFAM" id="SSF57903">
    <property type="entry name" value="FYVE/PHD zinc finger"/>
    <property type="match status" value="1"/>
</dbReference>
<keyword evidence="4 10" id="KW-0863">Zinc-finger</keyword>
<feature type="binding site" evidence="9">
    <location>
        <position position="426"/>
    </location>
    <ligand>
        <name>Zn(2+)</name>
        <dbReference type="ChEBI" id="CHEBI:29105"/>
        <label>1</label>
    </ligand>
</feature>
<evidence type="ECO:0000313" key="14">
    <source>
        <dbReference type="EMBL" id="KAF9440898.1"/>
    </source>
</evidence>
<evidence type="ECO:0000256" key="1">
    <source>
        <dbReference type="ARBA" id="ARBA00004123"/>
    </source>
</evidence>
<dbReference type="PANTHER" id="PTHR10333">
    <property type="entry name" value="INHIBITOR OF GROWTH PROTEIN"/>
    <property type="match status" value="1"/>
</dbReference>
<evidence type="ECO:0000256" key="10">
    <source>
        <dbReference type="PROSITE-ProRule" id="PRU00146"/>
    </source>
</evidence>
<keyword evidence="15" id="KW-1185">Reference proteome</keyword>
<keyword evidence="3 9" id="KW-0479">Metal-binding</keyword>
<feature type="non-terminal residue" evidence="14">
    <location>
        <position position="491"/>
    </location>
</feature>
<dbReference type="SMART" id="SM00249">
    <property type="entry name" value="PHD"/>
    <property type="match status" value="1"/>
</dbReference>
<gene>
    <name evidence="14" type="ORF">P691DRAFT_622660</name>
</gene>
<feature type="binding site" evidence="9">
    <location>
        <position position="469"/>
    </location>
    <ligand>
        <name>Zn(2+)</name>
        <dbReference type="ChEBI" id="CHEBI:29105"/>
        <label>2</label>
    </ligand>
</feature>
<feature type="domain" description="PHD-type" evidence="13">
    <location>
        <begin position="423"/>
        <end position="472"/>
    </location>
</feature>
<feature type="site" description="Histone H3K4me3 binding" evidence="8">
    <location>
        <position position="436"/>
    </location>
</feature>
<feature type="binding site" evidence="9">
    <location>
        <position position="450"/>
    </location>
    <ligand>
        <name>Zn(2+)</name>
        <dbReference type="ChEBI" id="CHEBI:29105"/>
        <label>1</label>
    </ligand>
</feature>
<feature type="site" description="Histone H3K4me3 binding" evidence="8">
    <location>
        <position position="440"/>
    </location>
</feature>
<evidence type="ECO:0000256" key="12">
    <source>
        <dbReference type="SAM" id="MobiDB-lite"/>
    </source>
</evidence>